<dbReference type="InterPro" id="IPR035348">
    <property type="entry name" value="MoaF_C"/>
</dbReference>
<keyword evidence="4" id="KW-1185">Reference proteome</keyword>
<feature type="domain" description="Molybdenum cofactor biosynthesis protein F N-terminal" evidence="1">
    <location>
        <begin position="5"/>
        <end position="98"/>
    </location>
</feature>
<evidence type="ECO:0000259" key="1">
    <source>
        <dbReference type="Pfam" id="PF10703"/>
    </source>
</evidence>
<dbReference type="EMBL" id="WNKY01000001">
    <property type="protein sequence ID" value="MTV36030.1"/>
    <property type="molecule type" value="Genomic_DNA"/>
</dbReference>
<dbReference type="RefSeq" id="WP_155461394.1">
    <property type="nucleotide sequence ID" value="NZ_WNKY01000001.1"/>
</dbReference>
<evidence type="ECO:0000259" key="2">
    <source>
        <dbReference type="Pfam" id="PF17409"/>
    </source>
</evidence>
<evidence type="ECO:0000313" key="3">
    <source>
        <dbReference type="EMBL" id="MTV36030.1"/>
    </source>
</evidence>
<name>A0A6L6PAV7_9BURK</name>
<protein>
    <submittedName>
        <fullName evidence="3">Molybdenum cofactor biosynthesis protein F</fullName>
    </submittedName>
</protein>
<organism evidence="3 4">
    <name type="scientific">Duganella radicis</name>
    <dbReference type="NCBI Taxonomy" id="551988"/>
    <lineage>
        <taxon>Bacteria</taxon>
        <taxon>Pseudomonadati</taxon>
        <taxon>Pseudomonadota</taxon>
        <taxon>Betaproteobacteria</taxon>
        <taxon>Burkholderiales</taxon>
        <taxon>Oxalobacteraceae</taxon>
        <taxon>Telluria group</taxon>
        <taxon>Duganella</taxon>
    </lineage>
</organism>
<dbReference type="OrthoDB" id="8537304at2"/>
<dbReference type="AlphaFoldDB" id="A0A6L6PAV7"/>
<dbReference type="InterPro" id="IPR012674">
    <property type="entry name" value="Calycin"/>
</dbReference>
<dbReference type="Gene3D" id="2.40.128.20">
    <property type="match status" value="1"/>
</dbReference>
<sequence>MTQAQEWITVGALGDAFAPDNHCLTQSRDLAGRTLQLHYEDGGTALLAIDQLAQCSVTAPRPGIYFVDYLPQDAARAGVSLVINLEAGSFIELTGTLPTREEAHTPLLQRASQGKELTAVRLRTRRGTVGRPFADDAALPQPTTAMLGKRVEYIYSPHERYEHIYLNQRFYTWRCIDGAEKGLAETDACDYYAIAPDLYLFIWREKIIPTLGVIMVDLRAMKTTGKIMGYDGDDFDQVRNFGVGAHARVLATIPWE</sequence>
<evidence type="ECO:0000313" key="4">
    <source>
        <dbReference type="Proteomes" id="UP000475582"/>
    </source>
</evidence>
<accession>A0A6L6PAV7</accession>
<comment type="caution">
    <text evidence="3">The sequence shown here is derived from an EMBL/GenBank/DDBJ whole genome shotgun (WGS) entry which is preliminary data.</text>
</comment>
<dbReference type="Pfam" id="PF10703">
    <property type="entry name" value="MoaF"/>
    <property type="match status" value="1"/>
</dbReference>
<dbReference type="Pfam" id="PF17409">
    <property type="entry name" value="MoaF_C"/>
    <property type="match status" value="1"/>
</dbReference>
<dbReference type="InterPro" id="IPR024724">
    <property type="entry name" value="MoaF_N"/>
</dbReference>
<proteinExistence type="predicted"/>
<feature type="domain" description="MoaF C-terminal" evidence="2">
    <location>
        <begin position="141"/>
        <end position="252"/>
    </location>
</feature>
<gene>
    <name evidence="3" type="ORF">GM676_00335</name>
</gene>
<dbReference type="Proteomes" id="UP000475582">
    <property type="component" value="Unassembled WGS sequence"/>
</dbReference>
<reference evidence="3 4" key="1">
    <citation type="submission" date="2019-11" db="EMBL/GenBank/DDBJ databases">
        <title>Type strains purchased from KCTC, JCM and DSMZ.</title>
        <authorList>
            <person name="Lu H."/>
        </authorList>
    </citation>
    <scope>NUCLEOTIDE SEQUENCE [LARGE SCALE GENOMIC DNA]</scope>
    <source>
        <strain evidence="3 4">KCTC 22382</strain>
    </source>
</reference>